<feature type="compositionally biased region" description="Polar residues" evidence="3">
    <location>
        <begin position="3175"/>
        <end position="3185"/>
    </location>
</feature>
<feature type="disulfide bond" evidence="2">
    <location>
        <begin position="611"/>
        <end position="620"/>
    </location>
</feature>
<sequence>MATETPVPTRTATSTLTATTVATNTPLPTSTQTRTLSPTPEVSALPTQAPTRLQPRTQTLTQTVSQFPTQRKTDTLLPTQSVTGTQTQTRVPTQTLTPTSTHTSVPTSTPMPTNTLVPTNTPTTTPLLQTSAVATLISTTTPIPTTTSTPLPTGTPTSSSTAEEADWGLLVELLPETVCTGNGQCLPGTASCFCNPGKSGEYCENECPRGNGLICGGRGRGSCNDLGLCVCTYPAYVGEACTETCPGGDLYILCSGHGHCNNITGECMCYERFDRGEACSSCGKHWHGPDCQTPCYNGESPIEDGGLACICYPGYAGLDCEIECAGGASKPCNGQGICNEGQYGDGTCECFSGYLLFDCSLECQGGAANPCTGHGNCSMVDGSCSCTDNDWEGHFDGIACEKCTHEFFPVGICMKQCPKDVNQYNCSGHGYCRPRTETCNCYRGTAVGAWAGDLCAECADFYYGLDCMSECPGGSCTPCNFHGDCDWGRNGSGICTCSYSAIDGYFVGEACDDCRKGFFGEDCIYECAGGWETPCAGRGTCQDGIRGSGVCVCNNSNALGYWSSSSACTDCLPGYWGPNCRSVCPGFDGEKVCSGHGRCSDGIDGIGECKCIMPYIGIACETKCPEEFINKVTGACELECGDNGTIGRSGTCDCEEGWTGVVCDIRCPGPEWASCYGHGVCSYKEKTSFCTCDPGWVGVNVAGSWICNIQCPGTSEKVPFGCGGHGTCTPLGSCICFFNQEQGFWNGETCNYCYGEFFGATCNQQCSKGEDGKNCTGHGTCQRGSESCDCFSTEEEGYWDGRVCQGCLEGFWGTSCRNWCPGAGCVCSGKGMCFDGTTGNGTCKCFYSDDEGYFVGVACEECRESYFSPACNRPCPGFLAPPLYQACYGHGICDDGRTGGGRCTCFETPDMGWWKESCDICLDGFFGINCTSVCPPSNQPYNPCSGGGTCNDGLLGTGICTCDDDHAGEDCSIVCPFFEDTRCAGHGECNSGRFGDGSCVCFRNEEFGYWDGVACEFCLQGYAGTDCQIMCPFRQYVLIPATLFDDEYYQLQVCSSRGTCSEGRTGDGKCTCTFGFAGKGCEDICPGGFITPCSLRGICDSETSTCICETKFDGEECETCRYGFSTPIGCNPANKQCACSLKCPGDPICSGHGDCAIGGYCLCRSPDEFGNLWCKADCGSTGAVCQAELCPEDGLYGPNCEFKCLGKDVGAEPCYGHGICLDGRSGSGICLCNPGYTTASCLVLCPGADPETGDGSCSGHGFCNSFGDCECELIKGYAGTACDELCPISPIGYICYGHGTCQTDATCLCVPGYTGSGCDLECPWSKIGPGPESLFCNTHGMCVYDVVEIQGVSVEVGRCICDDQPSTGFWGGGYCQVCEPPHYGPSCRKYCFEGQGEVRGKDCYCNFGYAREDCSKICPGLFEGRICNQKGTCDMGEQGGGLCTCVPDWYDPGCETYCTIPLCEAEGLLHPQCNTATGKCECQDDLEGKWAGAICNTCQRGFWGSLCITPCSCNMEHAECDVIDGTCYCYDDDIRGHFDGETCDICAKGYIVPDCLELNVGVAVHYDDALAPEIFVTLSPPPETEHSDIKGSIAFAYDPSYPIFILSEPVAKVNYGTPTADVIAWQYGTPIMGKVVGKSLLVLTNLGNFVEIDIDTASAPECCSESDFNVLELNTFLPQPQTDGTTPAENNTWSGNSTSSGNGTNSGNSTGSHRRRSVVPLALSQAPDSSPAPPGAPPRQVPSTAPVPVPLRIPAGSAVLGAPNPDKPRVPIWSAWSAVAPDRSPASSRAITICSPDNSTTLQAIPQTAPHSGLDQAFPYPSQWTDSGQSSRLLRKDVVPQLAMGRRKFRPQENVTEGGGAEPVKVLPTAVTGCEEVSGLLYCVASGTIERLILVVDRVTRERRALIDLNGRLDVVHYILYVPRNDSWSDPGPHVAVAGSRKDFWEIVIVDIADLARAVGDTDRTQTSIAFLAGKLLRPEVEFRTDIQDFCPNWCKIISRMFVSESMLYAATIGDQTLMVLGIDLNSKTLVATNPIPHVYSVAKFVMKITALLVDQTSQSGFVAVNSDGIVEADTQPSILYKFNSYGRLSTTGSTEMAVSTVSNPDRSISRAAEVIVALSAMTNGTRIMYVLVMQKLTIRMVLINLFAIKEVSPDHADGRGGTVIDIYGLGMPPNNFTRCRFGTAEQNATVTTAVYIEKDHIQCIAPPSATGGEESCVGQKMDVDVTGMGRWSKNEIPLKRIATATINTLIPNRRNLAGGLITIIGFSFVDTKYKKCRFFTDPELFPEINDAQITTDVKFFNTTIVFCPQPRFPKASMVPAYVEVSLDGQMWSNSKVEYNVIGYAVGIRVRPESFMDEDRAIFLKGNATMYVPPLVLVTVDSNEPLPQGHELLVFDESLREIRVELESVQMSQAASNPLIKGVNPELMGVSVNMSIDGEAFFLDLYFAMCPKGAYTLRFSTTNTEQLPMEPRGRRDAQEADSVASVAQFRQTDAFWSTTQIVYIQEGTPVALYLSQQPQPLALDNKNAFLSQPILVLLDGANNIIEETHPGMEKMMVTVEYLGFVYGFPCSKGWDISAPYYPCYDTEQSEGSIKFRETVSINENKEYVFTRLKLVGLHNMTYRLQFYAIGEMGNLTIANVSSELITVAKCGTDGHGLKFETLCVACPANAICDGTTEFVVSDNHWRRTNVSLVVYFCERSFACIGNTPTGTCKEGYVQGSPVCTECDVGYAVQSAGKGCAPCPSMAVNAIMLFFLFIAVLGVFSFIVKGNLNPADADLMPLLQKQMINYLQVSTLISDFNIELPPAVQTMLETQKSGSNMEMQANGMECVIFQSDQIRRFQIYMFVPWIVFFGTPFVVIALRKINATFLAPWAEKKRKKNLRLANLEDWDTIKLTFLESPPWPTAMKHFRMAVAYAIYDTDQKAEVQSQTYRLDVGPEGNAVPEGGLPVPVSLPLPKKFKDRVIFVQIYKNEDMPEKVEPGDKKSWQERFQDPSVIGIAELKITKKIAKQIVLTPDGEMEMTLKVKDRAHKDLCAIQLLVTGIFPKLHDADNMSVDTCLSYSKMPQNNAGAHPVNVARSASVTEEEKNSFYNSDSYRSPTVASETASLLSSRPISDNGGGSSLSSPFPEVTKPPQGLGQPAFTFDEVIKPGQTADFDNVAKPLFTFDEVVKPGKKTSSGSDSSALQDFKPSSSSEESPFPDVGKPFPPLETFTFPAPMKPDRGLLDMDNYPEGYHTSTTQGSSFPDVQKPSHTDAFTSSGDEPRQWSSNDEDDTKHKMLDGLLELSTPSEDSSHQGPARRPGYATSQEDSDGDDESKGSDDGKDIYKDDNESNVTGYTERMWEVEEAFDGEDDMWGLLDKEAQRGLFPTLALTVIILLYFLYPTIIKQCAMMMQKCIVFDTGKNQTDYRGLPIDYVVDCDSDRFKTNYKWAIFCFLGYGCGVPAIAMLFIHITMKQSGKRAALKWWGFLTRFLTDDAWWWESVVMLRKLALVFISVFISEALYQIFFSMWVIYASLFLNFHFKPYSLPVLRRLEGLSSAMLLVMLNLCMFFAFEDMPTSVLLIAGVLLLLCLVFTLSVFIRLIALEIFRKIMLAVLNPAPASPLMEPIRRFLRGNFLLYFDKLAVKAQALDMLNKGEGEDSADHSPTVDRIRCLCVTMLDPTPEDLGDLDTITKLVGIIMAMVPRSISKYVVISGCEAWLEFVTVAEKRFFHMDHQRVDIAGRFFYIEDLEGDEDHGLLTATVTHSVHDEAESATALDLEIQSEESSYRHSLDAYEQGDGEGLGLTDYRYTHWRVQGAASLREDEYGIPVTGEVFNTFDTPSQDGSPRVDPEFATPRKPGTSDAPDAPLLQKGYDPFHSYTELEGSVNPNIKNPKKNTANSLQKPGKGPS</sequence>
<feature type="region of interest" description="Disordered" evidence="3">
    <location>
        <begin position="3102"/>
        <end position="3141"/>
    </location>
</feature>
<proteinExistence type="predicted"/>
<feature type="domain" description="EGF-like" evidence="5">
    <location>
        <begin position="1045"/>
        <end position="1082"/>
    </location>
</feature>
<feature type="compositionally biased region" description="Polar residues" evidence="3">
    <location>
        <begin position="3254"/>
        <end position="3268"/>
    </location>
</feature>
<dbReference type="PROSITE" id="PS50026">
    <property type="entry name" value="EGF_3"/>
    <property type="match status" value="6"/>
</dbReference>
<keyword evidence="4" id="KW-0472">Membrane</keyword>
<evidence type="ECO:0000256" key="2">
    <source>
        <dbReference type="PROSITE-ProRule" id="PRU00076"/>
    </source>
</evidence>
<feature type="transmembrane region" description="Helical" evidence="4">
    <location>
        <begin position="3366"/>
        <end position="3385"/>
    </location>
</feature>
<feature type="disulfide bond" evidence="2">
    <location>
        <begin position="1072"/>
        <end position="1081"/>
    </location>
</feature>
<dbReference type="InterPro" id="IPR050440">
    <property type="entry name" value="Laminin/Netrin_ECM"/>
</dbReference>
<feature type="compositionally biased region" description="Polar residues" evidence="3">
    <location>
        <begin position="3235"/>
        <end position="3245"/>
    </location>
</feature>
<evidence type="ECO:0000256" key="3">
    <source>
        <dbReference type="SAM" id="MobiDB-lite"/>
    </source>
</evidence>
<feature type="domain" description="EGF-like" evidence="5">
    <location>
        <begin position="322"/>
        <end position="360"/>
    </location>
</feature>
<feature type="compositionally biased region" description="Low complexity" evidence="3">
    <location>
        <begin position="50"/>
        <end position="63"/>
    </location>
</feature>
<dbReference type="PANTHER" id="PTHR10574">
    <property type="entry name" value="NETRIN/LAMININ-RELATED"/>
    <property type="match status" value="1"/>
</dbReference>
<feature type="compositionally biased region" description="Pro residues" evidence="3">
    <location>
        <begin position="1730"/>
        <end position="1749"/>
    </location>
</feature>
<feature type="compositionally biased region" description="Low complexity" evidence="3">
    <location>
        <begin position="1690"/>
        <end position="1711"/>
    </location>
</feature>
<feature type="compositionally biased region" description="Polar residues" evidence="3">
    <location>
        <begin position="3102"/>
        <end position="3114"/>
    </location>
</feature>
<feature type="domain" description="EGF-like" evidence="5">
    <location>
        <begin position="935"/>
        <end position="972"/>
    </location>
</feature>
<feature type="compositionally biased region" description="Low complexity" evidence="3">
    <location>
        <begin position="1"/>
        <end position="31"/>
    </location>
</feature>
<keyword evidence="2" id="KW-0245">EGF-like domain</keyword>
<feature type="transmembrane region" description="Helical" evidence="4">
    <location>
        <begin position="3533"/>
        <end position="3553"/>
    </location>
</feature>
<feature type="transmembrane region" description="Helical" evidence="4">
    <location>
        <begin position="2745"/>
        <end position="2767"/>
    </location>
</feature>
<feature type="compositionally biased region" description="Basic and acidic residues" evidence="3">
    <location>
        <begin position="3315"/>
        <end position="3330"/>
    </location>
</feature>
<feature type="domain" description="EGF-like" evidence="5">
    <location>
        <begin position="287"/>
        <end position="321"/>
    </location>
</feature>
<feature type="compositionally biased region" description="Low complexity" evidence="3">
    <location>
        <begin position="82"/>
        <end position="120"/>
    </location>
</feature>
<dbReference type="CDD" id="cd00055">
    <property type="entry name" value="EGF_Lam"/>
    <property type="match status" value="1"/>
</dbReference>
<evidence type="ECO:0000313" key="6">
    <source>
        <dbReference type="EMBL" id="CAD9015242.1"/>
    </source>
</evidence>
<feature type="transmembrane region" description="Helical" evidence="4">
    <location>
        <begin position="3559"/>
        <end position="3584"/>
    </location>
</feature>
<keyword evidence="4" id="KW-1133">Transmembrane helix</keyword>
<comment type="caution">
    <text evidence="2">Lacks conserved residue(s) required for the propagation of feature annotation.</text>
</comment>
<feature type="domain" description="EGF-like" evidence="5">
    <location>
        <begin position="585"/>
        <end position="621"/>
    </location>
</feature>
<feature type="disulfide bond" evidence="2">
    <location>
        <begin position="1232"/>
        <end position="1241"/>
    </location>
</feature>
<feature type="compositionally biased region" description="Polar residues" evidence="3">
    <location>
        <begin position="3867"/>
        <end position="3883"/>
    </location>
</feature>
<organism evidence="6">
    <name type="scientific">Eutreptiella gymnastica</name>
    <dbReference type="NCBI Taxonomy" id="73025"/>
    <lineage>
        <taxon>Eukaryota</taxon>
        <taxon>Discoba</taxon>
        <taxon>Euglenozoa</taxon>
        <taxon>Euglenida</taxon>
        <taxon>Spirocuta</taxon>
        <taxon>Euglenophyceae</taxon>
        <taxon>Eutreptiales</taxon>
        <taxon>Eutreptiaceae</taxon>
        <taxon>Eutreptiella</taxon>
    </lineage>
</organism>
<feature type="domain" description="EGF-like" evidence="5">
    <location>
        <begin position="1205"/>
        <end position="1242"/>
    </location>
</feature>
<dbReference type="PANTHER" id="PTHR10574:SF406">
    <property type="entry name" value="LAMININ SUBUNIT ALPHA 5"/>
    <property type="match status" value="1"/>
</dbReference>
<feature type="transmembrane region" description="Helical" evidence="4">
    <location>
        <begin position="2842"/>
        <end position="2861"/>
    </location>
</feature>
<dbReference type="EMBL" id="HBGA01070363">
    <property type="protein sequence ID" value="CAD9015242.1"/>
    <property type="molecule type" value="Transcribed_RNA"/>
</dbReference>
<keyword evidence="4" id="KW-0812">Transmembrane</keyword>
<evidence type="ECO:0000259" key="5">
    <source>
        <dbReference type="PROSITE" id="PS50026"/>
    </source>
</evidence>
<dbReference type="Gene3D" id="2.170.300.10">
    <property type="entry name" value="Tie2 ligand-binding domain superfamily"/>
    <property type="match status" value="1"/>
</dbReference>
<feature type="region of interest" description="Disordered" evidence="3">
    <location>
        <begin position="3286"/>
        <end position="3331"/>
    </location>
</feature>
<feature type="compositionally biased region" description="Polar residues" evidence="3">
    <location>
        <begin position="1677"/>
        <end position="1689"/>
    </location>
</feature>
<dbReference type="SMART" id="SM00181">
    <property type="entry name" value="EGF"/>
    <property type="match status" value="21"/>
</dbReference>
<accession>A0A7S1NEW7</accession>
<dbReference type="InterPro" id="IPR002049">
    <property type="entry name" value="LE_dom"/>
</dbReference>
<dbReference type="InterPro" id="IPR000742">
    <property type="entry name" value="EGF"/>
</dbReference>
<feature type="compositionally biased region" description="Polar residues" evidence="3">
    <location>
        <begin position="64"/>
        <end position="81"/>
    </location>
</feature>
<feature type="region of interest" description="Disordered" evidence="3">
    <location>
        <begin position="141"/>
        <end position="163"/>
    </location>
</feature>
<dbReference type="PROSITE" id="PS00022">
    <property type="entry name" value="EGF_1"/>
    <property type="match status" value="7"/>
</dbReference>
<feature type="transmembrane region" description="Helical" evidence="4">
    <location>
        <begin position="3430"/>
        <end position="3452"/>
    </location>
</feature>
<feature type="disulfide bond" evidence="2">
    <location>
        <begin position="311"/>
        <end position="320"/>
    </location>
</feature>
<evidence type="ECO:0000256" key="4">
    <source>
        <dbReference type="SAM" id="Phobius"/>
    </source>
</evidence>
<dbReference type="Gene3D" id="2.10.25.10">
    <property type="entry name" value="Laminin"/>
    <property type="match status" value="2"/>
</dbReference>
<gene>
    <name evidence="6" type="ORF">EGYM00392_LOCUS26348</name>
</gene>
<protein>
    <recommendedName>
        <fullName evidence="5">EGF-like domain-containing protein</fullName>
    </recommendedName>
</protein>
<keyword evidence="1 2" id="KW-1015">Disulfide bond</keyword>
<feature type="region of interest" description="Disordered" evidence="3">
    <location>
        <begin position="3815"/>
        <end position="3890"/>
    </location>
</feature>
<feature type="disulfide bond" evidence="2">
    <location>
        <begin position="350"/>
        <end position="359"/>
    </location>
</feature>
<feature type="region of interest" description="Disordered" evidence="3">
    <location>
        <begin position="1677"/>
        <end position="1749"/>
    </location>
</feature>
<feature type="compositionally biased region" description="Low complexity" evidence="3">
    <location>
        <begin position="141"/>
        <end position="161"/>
    </location>
</feature>
<dbReference type="InterPro" id="IPR013783">
    <property type="entry name" value="Ig-like_fold"/>
</dbReference>
<dbReference type="Gene3D" id="2.60.40.10">
    <property type="entry name" value="Immunoglobulins"/>
    <property type="match status" value="1"/>
</dbReference>
<feature type="region of interest" description="Disordered" evidence="3">
    <location>
        <begin position="3171"/>
        <end position="3274"/>
    </location>
</feature>
<dbReference type="SMART" id="SM00180">
    <property type="entry name" value="EGF_Lam"/>
    <property type="match status" value="5"/>
</dbReference>
<dbReference type="SUPFAM" id="SSF81296">
    <property type="entry name" value="E set domains"/>
    <property type="match status" value="1"/>
</dbReference>
<feature type="disulfide bond" evidence="2">
    <location>
        <begin position="962"/>
        <end position="971"/>
    </location>
</feature>
<evidence type="ECO:0000256" key="1">
    <source>
        <dbReference type="ARBA" id="ARBA00023157"/>
    </source>
</evidence>
<dbReference type="InterPro" id="IPR014756">
    <property type="entry name" value="Ig_E-set"/>
</dbReference>
<reference evidence="6" key="1">
    <citation type="submission" date="2021-01" db="EMBL/GenBank/DDBJ databases">
        <authorList>
            <person name="Corre E."/>
            <person name="Pelletier E."/>
            <person name="Niang G."/>
            <person name="Scheremetjew M."/>
            <person name="Finn R."/>
            <person name="Kale V."/>
            <person name="Holt S."/>
            <person name="Cochrane G."/>
            <person name="Meng A."/>
            <person name="Brown T."/>
            <person name="Cohen L."/>
        </authorList>
    </citation>
    <scope>NUCLEOTIDE SEQUENCE</scope>
    <source>
        <strain evidence="6">NIES-381</strain>
    </source>
</reference>
<feature type="transmembrane region" description="Helical" evidence="4">
    <location>
        <begin position="3489"/>
        <end position="3513"/>
    </location>
</feature>
<feature type="compositionally biased region" description="Low complexity" evidence="3">
    <location>
        <begin position="1720"/>
        <end position="1729"/>
    </location>
</feature>
<feature type="region of interest" description="Disordered" evidence="3">
    <location>
        <begin position="1"/>
        <end position="120"/>
    </location>
</feature>
<feature type="compositionally biased region" description="Polar residues" evidence="3">
    <location>
        <begin position="32"/>
        <end position="49"/>
    </location>
</feature>
<name>A0A7S1NEW7_9EUGL</name>